<dbReference type="GO" id="GO:0003700">
    <property type="term" value="F:DNA-binding transcription factor activity"/>
    <property type="evidence" value="ECO:0007669"/>
    <property type="project" value="InterPro"/>
</dbReference>
<dbReference type="InterPro" id="IPR036390">
    <property type="entry name" value="WH_DNA-bd_sf"/>
</dbReference>
<gene>
    <name evidence="6" type="ORF">EPA93_01935</name>
</gene>
<accession>A0A4P6JID2</accession>
<dbReference type="CDD" id="cd08420">
    <property type="entry name" value="PBP2_CysL_like"/>
    <property type="match status" value="1"/>
</dbReference>
<evidence type="ECO:0000256" key="4">
    <source>
        <dbReference type="ARBA" id="ARBA00023163"/>
    </source>
</evidence>
<evidence type="ECO:0000256" key="1">
    <source>
        <dbReference type="ARBA" id="ARBA00009437"/>
    </source>
</evidence>
<evidence type="ECO:0000313" key="6">
    <source>
        <dbReference type="EMBL" id="QBD74819.1"/>
    </source>
</evidence>
<dbReference type="Proteomes" id="UP000290365">
    <property type="component" value="Chromosome"/>
</dbReference>
<dbReference type="AlphaFoldDB" id="A0A4P6JID2"/>
<dbReference type="Pfam" id="PF03466">
    <property type="entry name" value="LysR_substrate"/>
    <property type="match status" value="1"/>
</dbReference>
<dbReference type="InterPro" id="IPR000847">
    <property type="entry name" value="LysR_HTH_N"/>
</dbReference>
<dbReference type="InterPro" id="IPR036388">
    <property type="entry name" value="WH-like_DNA-bd_sf"/>
</dbReference>
<comment type="similarity">
    <text evidence="1">Belongs to the LysR transcriptional regulatory family.</text>
</comment>
<dbReference type="RefSeq" id="WP_129885418.1">
    <property type="nucleotide sequence ID" value="NZ_CP035758.1"/>
</dbReference>
<dbReference type="Gene3D" id="1.10.10.10">
    <property type="entry name" value="Winged helix-like DNA-binding domain superfamily/Winged helix DNA-binding domain"/>
    <property type="match status" value="1"/>
</dbReference>
<sequence length="319" mass="35540">MLNTWHILTSASKEQAHKAMNFNQLLIFHKVAQKGHFTRAAEELFISQPAVSKQIQELEKALKQALFTRSGSKIYLTEAGKVLYEYAERIFALSTEAEAVLDDMQNLRRGRLAVGASTTIGTYLLPELLGEYKERYPAIDMTIEIANTEDIQQEVLTHRLEIGIVEGTVSHPELTQQAWQQDRLVLITSASFARKLTDPVTLQQIFAQQPTFILREQGSGTREILEQALSRRGIGPLYPMMELGSTEAIKRAVAAGLGISFVSEHTIQLEIATGRLKQIALSDCEIERQLTIVSVKGKRISRAALAFLDLLTHIPSGIS</sequence>
<evidence type="ECO:0000313" key="7">
    <source>
        <dbReference type="Proteomes" id="UP000290365"/>
    </source>
</evidence>
<dbReference type="PRINTS" id="PR00039">
    <property type="entry name" value="HTHLYSR"/>
</dbReference>
<evidence type="ECO:0000259" key="5">
    <source>
        <dbReference type="PROSITE" id="PS50931"/>
    </source>
</evidence>
<dbReference type="PROSITE" id="PS50931">
    <property type="entry name" value="HTH_LYSR"/>
    <property type="match status" value="1"/>
</dbReference>
<dbReference type="NCBIfam" id="NF040786">
    <property type="entry name" value="LysR_Sec_metab"/>
    <property type="match status" value="1"/>
</dbReference>
<dbReference type="PANTHER" id="PTHR30126">
    <property type="entry name" value="HTH-TYPE TRANSCRIPTIONAL REGULATOR"/>
    <property type="match status" value="1"/>
</dbReference>
<dbReference type="FunFam" id="1.10.10.10:FF:000001">
    <property type="entry name" value="LysR family transcriptional regulator"/>
    <property type="match status" value="1"/>
</dbReference>
<dbReference type="KEGG" id="kbs:EPA93_01935"/>
<evidence type="ECO:0000256" key="3">
    <source>
        <dbReference type="ARBA" id="ARBA00023125"/>
    </source>
</evidence>
<proteinExistence type="inferred from homology"/>
<dbReference type="PANTHER" id="PTHR30126:SF39">
    <property type="entry name" value="HTH-TYPE TRANSCRIPTIONAL REGULATOR CYSL"/>
    <property type="match status" value="1"/>
</dbReference>
<dbReference type="EMBL" id="CP035758">
    <property type="protein sequence ID" value="QBD74819.1"/>
    <property type="molecule type" value="Genomic_DNA"/>
</dbReference>
<keyword evidence="3" id="KW-0238">DNA-binding</keyword>
<dbReference type="OrthoDB" id="9785745at2"/>
<keyword evidence="7" id="KW-1185">Reference proteome</keyword>
<keyword evidence="2" id="KW-0805">Transcription regulation</keyword>
<dbReference type="InterPro" id="IPR047788">
    <property type="entry name" value="LysR-like_Sec_metab"/>
</dbReference>
<dbReference type="InterPro" id="IPR005119">
    <property type="entry name" value="LysR_subst-bd"/>
</dbReference>
<reference evidence="6 7" key="1">
    <citation type="submission" date="2019-01" db="EMBL/GenBank/DDBJ databases">
        <title>Ktedonosporobacter rubrisoli SCAWS-G2.</title>
        <authorList>
            <person name="Huang Y."/>
            <person name="Yan B."/>
        </authorList>
    </citation>
    <scope>NUCLEOTIDE SEQUENCE [LARGE SCALE GENOMIC DNA]</scope>
    <source>
        <strain evidence="6 7">SCAWS-G2</strain>
    </source>
</reference>
<name>A0A4P6JID2_KTERU</name>
<feature type="domain" description="HTH lysR-type" evidence="5">
    <location>
        <begin position="20"/>
        <end position="77"/>
    </location>
</feature>
<protein>
    <submittedName>
        <fullName evidence="6">LysR family transcriptional regulator</fullName>
    </submittedName>
</protein>
<dbReference type="SUPFAM" id="SSF46785">
    <property type="entry name" value="Winged helix' DNA-binding domain"/>
    <property type="match status" value="1"/>
</dbReference>
<dbReference type="SUPFAM" id="SSF53850">
    <property type="entry name" value="Periplasmic binding protein-like II"/>
    <property type="match status" value="1"/>
</dbReference>
<dbReference type="Pfam" id="PF00126">
    <property type="entry name" value="HTH_1"/>
    <property type="match status" value="1"/>
</dbReference>
<evidence type="ECO:0000256" key="2">
    <source>
        <dbReference type="ARBA" id="ARBA00023015"/>
    </source>
</evidence>
<organism evidence="6 7">
    <name type="scientific">Ktedonosporobacter rubrisoli</name>
    <dbReference type="NCBI Taxonomy" id="2509675"/>
    <lineage>
        <taxon>Bacteria</taxon>
        <taxon>Bacillati</taxon>
        <taxon>Chloroflexota</taxon>
        <taxon>Ktedonobacteria</taxon>
        <taxon>Ktedonobacterales</taxon>
        <taxon>Ktedonosporobacteraceae</taxon>
        <taxon>Ktedonosporobacter</taxon>
    </lineage>
</organism>
<dbReference type="Gene3D" id="3.40.190.290">
    <property type="match status" value="1"/>
</dbReference>
<dbReference type="GO" id="GO:0000976">
    <property type="term" value="F:transcription cis-regulatory region binding"/>
    <property type="evidence" value="ECO:0007669"/>
    <property type="project" value="TreeGrafter"/>
</dbReference>
<keyword evidence="4" id="KW-0804">Transcription</keyword>